<reference evidence="2" key="1">
    <citation type="journal article" date="2021" name="PeerJ">
        <title>Extensive microbial diversity within the chicken gut microbiome revealed by metagenomics and culture.</title>
        <authorList>
            <person name="Gilroy R."/>
            <person name="Ravi A."/>
            <person name="Getino M."/>
            <person name="Pursley I."/>
            <person name="Horton D.L."/>
            <person name="Alikhan N.F."/>
            <person name="Baker D."/>
            <person name="Gharbi K."/>
            <person name="Hall N."/>
            <person name="Watson M."/>
            <person name="Adriaenssens E.M."/>
            <person name="Foster-Nyarko E."/>
            <person name="Jarju S."/>
            <person name="Secka A."/>
            <person name="Antonio M."/>
            <person name="Oren A."/>
            <person name="Chaudhuri R.R."/>
            <person name="La Ragione R."/>
            <person name="Hildebrand F."/>
            <person name="Pallen M.J."/>
        </authorList>
    </citation>
    <scope>NUCLEOTIDE SEQUENCE</scope>
    <source>
        <strain evidence="2">1277</strain>
    </source>
</reference>
<evidence type="ECO:0000313" key="2">
    <source>
        <dbReference type="EMBL" id="HJG97510.1"/>
    </source>
</evidence>
<gene>
    <name evidence="2" type="ORF">K8V90_10445</name>
</gene>
<feature type="non-terminal residue" evidence="2">
    <location>
        <position position="1"/>
    </location>
</feature>
<comment type="caution">
    <text evidence="2">The sequence shown here is derived from an EMBL/GenBank/DDBJ whole genome shotgun (WGS) entry which is preliminary data.</text>
</comment>
<protein>
    <submittedName>
        <fullName evidence="2">Uncharacterized protein</fullName>
    </submittedName>
</protein>
<dbReference type="AlphaFoldDB" id="A0A921T136"/>
<organism evidence="2 3">
    <name type="scientific">Romboutsia timonensis</name>
    <dbReference type="NCBI Taxonomy" id="1776391"/>
    <lineage>
        <taxon>Bacteria</taxon>
        <taxon>Bacillati</taxon>
        <taxon>Bacillota</taxon>
        <taxon>Clostridia</taxon>
        <taxon>Peptostreptococcales</taxon>
        <taxon>Peptostreptococcaceae</taxon>
        <taxon>Romboutsia</taxon>
    </lineage>
</organism>
<dbReference type="EMBL" id="DYUB01000323">
    <property type="protein sequence ID" value="HJG97510.1"/>
    <property type="molecule type" value="Genomic_DNA"/>
</dbReference>
<accession>A0A921T136</accession>
<sequence>CTNQLKTWRSTDELVYMNEYIVTTDYINNPDVAKDYPTDMYYYVGKKQLSVYVNDIQLDEEQFDELINGVPADIKDIDKKTMSNTFRIYTDLRIGDKIVYKITNFDEHKMWVPVNHSSYVNVKDIKQFSPDSEEGGANYFATEKAIALGKDENLYPYRYQYFLFDRHKDLNMLFTPGKHELEIMVNQTPLHADQFEEITIYDLYGQDLPQSVIDAAGVHYGWTYAELEKYSGEYENTGIGFKLIQPLDAALAEEENGAMDLYIEASVQRRVNDGPLKRKLQRTATFVKEGYAEVNEDGIIDIPDAYYLYGENQLEVYHNGKRLRNTVDFIEGTDLSDQDDIDEEGNVTALAPRRIGAKTKQFTIINSNIDAVTYKITTSIYSYDHVNQLIDELDYNALTAVKKVDELYDKTVDIQNRVQATIDDLAEELEEVKDIANDLDGKYLTKDSIISISQMPPIMVSNMVQSLNHISASITFNAGKTEYSIKSDVREEDFVMAIKRDITNQLDKFFIRGVDYSIYNTINHEGAYEDTILSISSSAAALMNTGDIIILTGIKFGKAGRE</sequence>
<name>A0A921T136_9FIRM</name>
<dbReference type="Proteomes" id="UP000776700">
    <property type="component" value="Unassembled WGS sequence"/>
</dbReference>
<evidence type="ECO:0000313" key="3">
    <source>
        <dbReference type="Proteomes" id="UP000776700"/>
    </source>
</evidence>
<evidence type="ECO:0000256" key="1">
    <source>
        <dbReference type="SAM" id="Coils"/>
    </source>
</evidence>
<feature type="coiled-coil region" evidence="1">
    <location>
        <begin position="415"/>
        <end position="442"/>
    </location>
</feature>
<reference evidence="2" key="2">
    <citation type="submission" date="2021-09" db="EMBL/GenBank/DDBJ databases">
        <authorList>
            <person name="Gilroy R."/>
        </authorList>
    </citation>
    <scope>NUCLEOTIDE SEQUENCE</scope>
    <source>
        <strain evidence="2">1277</strain>
    </source>
</reference>
<proteinExistence type="predicted"/>
<keyword evidence="1" id="KW-0175">Coiled coil</keyword>